<dbReference type="GO" id="GO:0008664">
    <property type="term" value="F:RNA 2',3'-cyclic 3'-phosphodiesterase activity"/>
    <property type="evidence" value="ECO:0007669"/>
    <property type="project" value="UniProtKB-EC"/>
</dbReference>
<dbReference type="HAMAP" id="MF_01940">
    <property type="entry name" value="RNA_CPDase"/>
    <property type="match status" value="1"/>
</dbReference>
<reference evidence="3 4" key="1">
    <citation type="submission" date="2020-06" db="EMBL/GenBank/DDBJ databases">
        <title>Genome sequence of 2 isolates from Red Sea Mangroves.</title>
        <authorList>
            <person name="Sefrji F."/>
            <person name="Michoud G."/>
            <person name="Merlino G."/>
            <person name="Daffonchio D."/>
        </authorList>
    </citation>
    <scope>NUCLEOTIDE SEQUENCE [LARGE SCALE GENOMIC DNA]</scope>
    <source>
        <strain evidence="3 4">R1DC25</strain>
    </source>
</reference>
<dbReference type="EC" id="3.1.4.58" evidence="2"/>
<feature type="active site" description="Proton donor" evidence="2">
    <location>
        <position position="37"/>
    </location>
</feature>
<accession>A0A7S8C2R1</accession>
<evidence type="ECO:0000313" key="4">
    <source>
        <dbReference type="Proteomes" id="UP000593594"/>
    </source>
</evidence>
<dbReference type="InterPro" id="IPR004175">
    <property type="entry name" value="RNA_CPDase"/>
</dbReference>
<keyword evidence="1 2" id="KW-0378">Hydrolase</keyword>
<organism evidence="3 4">
    <name type="scientific">Kaustia mangrovi</name>
    <dbReference type="NCBI Taxonomy" id="2593653"/>
    <lineage>
        <taxon>Bacteria</taxon>
        <taxon>Pseudomonadati</taxon>
        <taxon>Pseudomonadota</taxon>
        <taxon>Alphaproteobacteria</taxon>
        <taxon>Hyphomicrobiales</taxon>
        <taxon>Parvibaculaceae</taxon>
        <taxon>Kaustia</taxon>
    </lineage>
</organism>
<sequence>MPRLFTGIEIPADIAFELELMRGGVWGARWIDRESYHITLRFIGDVSEGTAREVAETLDMIDMPAFTLKLKGVDTFGGAKPRTIFAGVAEHPELRRLQSSQERLFQMIGLKPETRKFTPHVTLARLRDPVVASVESYVMSHSLFESRPFDVSRFVLFSSRPSRGGGPYAVEEIYPLESDYRLNEAM</sequence>
<dbReference type="RefSeq" id="WP_213163540.1">
    <property type="nucleotide sequence ID" value="NZ_CP058214.1"/>
</dbReference>
<dbReference type="Proteomes" id="UP000593594">
    <property type="component" value="Chromosome"/>
</dbReference>
<evidence type="ECO:0000256" key="1">
    <source>
        <dbReference type="ARBA" id="ARBA00022801"/>
    </source>
</evidence>
<comment type="catalytic activity">
    <reaction evidence="2">
        <text>a 3'-end 2',3'-cyclophospho-ribonucleotide-RNA + H2O = a 3'-end 2'-phospho-ribonucleotide-RNA + H(+)</text>
        <dbReference type="Rhea" id="RHEA:11828"/>
        <dbReference type="Rhea" id="RHEA-COMP:10464"/>
        <dbReference type="Rhea" id="RHEA-COMP:17353"/>
        <dbReference type="ChEBI" id="CHEBI:15377"/>
        <dbReference type="ChEBI" id="CHEBI:15378"/>
        <dbReference type="ChEBI" id="CHEBI:83064"/>
        <dbReference type="ChEBI" id="CHEBI:173113"/>
        <dbReference type="EC" id="3.1.4.58"/>
    </reaction>
</comment>
<dbReference type="PANTHER" id="PTHR35561:SF1">
    <property type="entry name" value="RNA 2',3'-CYCLIC PHOSPHODIESTERASE"/>
    <property type="match status" value="1"/>
</dbReference>
<dbReference type="AlphaFoldDB" id="A0A7S8C2R1"/>
<dbReference type="InterPro" id="IPR009097">
    <property type="entry name" value="Cyclic_Pdiesterase"/>
</dbReference>
<name>A0A7S8C2R1_9HYPH</name>
<dbReference type="Pfam" id="PF13563">
    <property type="entry name" value="2_5_RNA_ligase2"/>
    <property type="match status" value="1"/>
</dbReference>
<dbReference type="SUPFAM" id="SSF55144">
    <property type="entry name" value="LigT-like"/>
    <property type="match status" value="1"/>
</dbReference>
<evidence type="ECO:0000313" key="3">
    <source>
        <dbReference type="EMBL" id="QPC42306.1"/>
    </source>
</evidence>
<comment type="function">
    <text evidence="2">Hydrolyzes RNA 2',3'-cyclic phosphodiester to an RNA 2'-phosphomonoester.</text>
</comment>
<feature type="active site" description="Proton acceptor" evidence="2">
    <location>
        <position position="120"/>
    </location>
</feature>
<keyword evidence="4" id="KW-1185">Reference proteome</keyword>
<protein>
    <recommendedName>
        <fullName evidence="2">RNA 2',3'-cyclic phosphodiesterase</fullName>
        <shortName evidence="2">RNA 2',3'-CPDase</shortName>
        <ecNumber evidence="2">3.1.4.58</ecNumber>
    </recommendedName>
</protein>
<dbReference type="EMBL" id="CP058214">
    <property type="protein sequence ID" value="QPC42306.1"/>
    <property type="molecule type" value="Genomic_DNA"/>
</dbReference>
<gene>
    <name evidence="3" type="primary">thpR</name>
    <name evidence="3" type="ORF">HW532_06085</name>
</gene>
<evidence type="ECO:0000256" key="2">
    <source>
        <dbReference type="HAMAP-Rule" id="MF_01940"/>
    </source>
</evidence>
<dbReference type="GO" id="GO:0004113">
    <property type="term" value="F:2',3'-cyclic-nucleotide 3'-phosphodiesterase activity"/>
    <property type="evidence" value="ECO:0007669"/>
    <property type="project" value="InterPro"/>
</dbReference>
<dbReference type="NCBIfam" id="TIGR02258">
    <property type="entry name" value="2_5_ligase"/>
    <property type="match status" value="1"/>
</dbReference>
<comment type="similarity">
    <text evidence="2">Belongs to the 2H phosphoesterase superfamily. ThpR family.</text>
</comment>
<dbReference type="Gene3D" id="3.90.1140.10">
    <property type="entry name" value="Cyclic phosphodiesterase"/>
    <property type="match status" value="1"/>
</dbReference>
<dbReference type="PANTHER" id="PTHR35561">
    <property type="entry name" value="RNA 2',3'-CYCLIC PHOSPHODIESTERASE"/>
    <property type="match status" value="1"/>
</dbReference>
<feature type="short sequence motif" description="HXTX 1" evidence="2">
    <location>
        <begin position="37"/>
        <end position="40"/>
    </location>
</feature>
<dbReference type="KEGG" id="kmn:HW532_06085"/>
<proteinExistence type="inferred from homology"/>
<feature type="short sequence motif" description="HXTX 2" evidence="2">
    <location>
        <begin position="120"/>
        <end position="123"/>
    </location>
</feature>